<dbReference type="GO" id="GO:0006397">
    <property type="term" value="P:mRNA processing"/>
    <property type="evidence" value="ECO:0007669"/>
    <property type="project" value="UniProtKB-KW"/>
</dbReference>
<keyword evidence="4" id="KW-0694">RNA-binding</keyword>
<organism evidence="8 9">
    <name type="scientific">Gossypium davidsonii</name>
    <name type="common">Davidson's cotton</name>
    <name type="synonym">Gossypium klotzschianum subsp. davidsonii</name>
    <dbReference type="NCBI Taxonomy" id="34287"/>
    <lineage>
        <taxon>Eukaryota</taxon>
        <taxon>Viridiplantae</taxon>
        <taxon>Streptophyta</taxon>
        <taxon>Embryophyta</taxon>
        <taxon>Tracheophyta</taxon>
        <taxon>Spermatophyta</taxon>
        <taxon>Magnoliopsida</taxon>
        <taxon>eudicotyledons</taxon>
        <taxon>Gunneridae</taxon>
        <taxon>Pentapetalae</taxon>
        <taxon>rosids</taxon>
        <taxon>malvids</taxon>
        <taxon>Malvales</taxon>
        <taxon>Malvaceae</taxon>
        <taxon>Malvoideae</taxon>
        <taxon>Gossypium</taxon>
    </lineage>
</organism>
<dbReference type="InterPro" id="IPR050374">
    <property type="entry name" value="RRT5_SRSF_SR"/>
</dbReference>
<evidence type="ECO:0000256" key="7">
    <source>
        <dbReference type="SAM" id="Phobius"/>
    </source>
</evidence>
<evidence type="ECO:0000256" key="2">
    <source>
        <dbReference type="ARBA" id="ARBA00022664"/>
    </source>
</evidence>
<dbReference type="InterPro" id="IPR035979">
    <property type="entry name" value="RBD_domain_sf"/>
</dbReference>
<accession>A0A7J8T1N0</accession>
<keyword evidence="7" id="KW-0472">Membrane</keyword>
<keyword evidence="7" id="KW-1133">Transmembrane helix</keyword>
<keyword evidence="5" id="KW-0539">Nucleus</keyword>
<dbReference type="GO" id="GO:0005737">
    <property type="term" value="C:cytoplasm"/>
    <property type="evidence" value="ECO:0007669"/>
    <property type="project" value="TreeGrafter"/>
</dbReference>
<keyword evidence="2" id="KW-0507">mRNA processing</keyword>
<reference evidence="8 9" key="1">
    <citation type="journal article" date="2019" name="Genome Biol. Evol.">
        <title>Insights into the evolution of the New World diploid cottons (Gossypium, subgenus Houzingenia) based on genome sequencing.</title>
        <authorList>
            <person name="Grover C.E."/>
            <person name="Arick M.A. 2nd"/>
            <person name="Thrash A."/>
            <person name="Conover J.L."/>
            <person name="Sanders W.S."/>
            <person name="Peterson D.G."/>
            <person name="Frelichowski J.E."/>
            <person name="Scheffler J.A."/>
            <person name="Scheffler B.E."/>
            <person name="Wendel J.F."/>
        </authorList>
    </citation>
    <scope>NUCLEOTIDE SEQUENCE [LARGE SCALE GENOMIC DNA]</scope>
    <source>
        <strain evidence="8">27</strain>
        <tissue evidence="8">Leaf</tissue>
    </source>
</reference>
<dbReference type="AlphaFoldDB" id="A0A7J8T1N0"/>
<gene>
    <name evidence="8" type="ORF">Godav_001059</name>
</gene>
<dbReference type="Proteomes" id="UP000593561">
    <property type="component" value="Unassembled WGS sequence"/>
</dbReference>
<dbReference type="GO" id="GO:0005634">
    <property type="term" value="C:nucleus"/>
    <property type="evidence" value="ECO:0007669"/>
    <property type="project" value="UniProtKB-SubCell"/>
</dbReference>
<evidence type="ECO:0000256" key="6">
    <source>
        <dbReference type="SAM" id="MobiDB-lite"/>
    </source>
</evidence>
<feature type="compositionally biased region" description="Low complexity" evidence="6">
    <location>
        <begin position="101"/>
        <end position="124"/>
    </location>
</feature>
<dbReference type="Gene3D" id="3.30.70.330">
    <property type="match status" value="1"/>
</dbReference>
<keyword evidence="3" id="KW-0677">Repeat</keyword>
<dbReference type="GO" id="GO:0003729">
    <property type="term" value="F:mRNA binding"/>
    <property type="evidence" value="ECO:0007669"/>
    <property type="project" value="TreeGrafter"/>
</dbReference>
<protein>
    <recommendedName>
        <fullName evidence="10">RRM domain-containing protein</fullName>
    </recommendedName>
</protein>
<proteinExistence type="predicted"/>
<feature type="region of interest" description="Disordered" evidence="6">
    <location>
        <begin position="62"/>
        <end position="124"/>
    </location>
</feature>
<name>A0A7J8T1N0_GOSDV</name>
<dbReference type="InterPro" id="IPR012677">
    <property type="entry name" value="Nucleotide-bd_a/b_plait_sf"/>
</dbReference>
<comment type="subcellular location">
    <subcellularLocation>
        <location evidence="1">Nucleus</location>
    </subcellularLocation>
</comment>
<sequence>MRKAGDVCFSQVFRDRGGMTGIVDYTNYDDMKYAIRKLDDSEFRNLFSQAYIRVEYDSRYDSRRSYSRSPSRSPYSRSPSHSYSYRSRSRSKSPRAKYLRRSLSVSRSVSPRSRSVSPARSYSSAKRAKLDQHVRMSSDFKGDYYDLSAISIEIKINHSICKLILTCLLFCEGAFAIVYLVLKSLCFAWIHSLAHGNAVQVGAGVTNLNDEMEMEITKTSS</sequence>
<dbReference type="PANTHER" id="PTHR23003:SF62">
    <property type="entry name" value="SERINE_ARGININE (SR)-TYPE SHUTTLING MRNA BINDING PROTEIN NPL3"/>
    <property type="match status" value="1"/>
</dbReference>
<evidence type="ECO:0000256" key="3">
    <source>
        <dbReference type="ARBA" id="ARBA00022737"/>
    </source>
</evidence>
<evidence type="ECO:0000256" key="5">
    <source>
        <dbReference type="ARBA" id="ARBA00023242"/>
    </source>
</evidence>
<keyword evidence="9" id="KW-1185">Reference proteome</keyword>
<keyword evidence="7" id="KW-0812">Transmembrane</keyword>
<dbReference type="EMBL" id="JABFAC010000013">
    <property type="protein sequence ID" value="MBA0632287.1"/>
    <property type="molecule type" value="Genomic_DNA"/>
</dbReference>
<feature type="transmembrane region" description="Helical" evidence="7">
    <location>
        <begin position="163"/>
        <end position="182"/>
    </location>
</feature>
<dbReference type="PANTHER" id="PTHR23003">
    <property type="entry name" value="RNA RECOGNITION MOTIF RRM DOMAIN CONTAINING PROTEIN"/>
    <property type="match status" value="1"/>
</dbReference>
<evidence type="ECO:0008006" key="10">
    <source>
        <dbReference type="Google" id="ProtNLM"/>
    </source>
</evidence>
<evidence type="ECO:0000313" key="9">
    <source>
        <dbReference type="Proteomes" id="UP000593561"/>
    </source>
</evidence>
<evidence type="ECO:0000313" key="8">
    <source>
        <dbReference type="EMBL" id="MBA0632287.1"/>
    </source>
</evidence>
<feature type="compositionally biased region" description="Basic residues" evidence="6">
    <location>
        <begin position="87"/>
        <end position="100"/>
    </location>
</feature>
<feature type="compositionally biased region" description="Low complexity" evidence="6">
    <location>
        <begin position="67"/>
        <end position="86"/>
    </location>
</feature>
<evidence type="ECO:0000256" key="4">
    <source>
        <dbReference type="ARBA" id="ARBA00022884"/>
    </source>
</evidence>
<dbReference type="SUPFAM" id="SSF54928">
    <property type="entry name" value="RNA-binding domain, RBD"/>
    <property type="match status" value="1"/>
</dbReference>
<comment type="caution">
    <text evidence="8">The sequence shown here is derived from an EMBL/GenBank/DDBJ whole genome shotgun (WGS) entry which is preliminary data.</text>
</comment>
<evidence type="ECO:0000256" key="1">
    <source>
        <dbReference type="ARBA" id="ARBA00004123"/>
    </source>
</evidence>